<reference evidence="1 2" key="1">
    <citation type="submission" date="2020-10" db="EMBL/GenBank/DDBJ databases">
        <title>The Coptis chinensis genome and diversification of protoberbering-type alkaloids.</title>
        <authorList>
            <person name="Wang B."/>
            <person name="Shu S."/>
            <person name="Song C."/>
            <person name="Liu Y."/>
        </authorList>
    </citation>
    <scope>NUCLEOTIDE SEQUENCE [LARGE SCALE GENOMIC DNA]</scope>
    <source>
        <strain evidence="1">HL-2020</strain>
        <tissue evidence="1">Leaf</tissue>
    </source>
</reference>
<dbReference type="OrthoDB" id="1735566at2759"/>
<accession>A0A835HJ69</accession>
<organism evidence="1 2">
    <name type="scientific">Coptis chinensis</name>
    <dbReference type="NCBI Taxonomy" id="261450"/>
    <lineage>
        <taxon>Eukaryota</taxon>
        <taxon>Viridiplantae</taxon>
        <taxon>Streptophyta</taxon>
        <taxon>Embryophyta</taxon>
        <taxon>Tracheophyta</taxon>
        <taxon>Spermatophyta</taxon>
        <taxon>Magnoliopsida</taxon>
        <taxon>Ranunculales</taxon>
        <taxon>Ranunculaceae</taxon>
        <taxon>Coptidoideae</taxon>
        <taxon>Coptis</taxon>
    </lineage>
</organism>
<evidence type="ECO:0000313" key="2">
    <source>
        <dbReference type="Proteomes" id="UP000631114"/>
    </source>
</evidence>
<evidence type="ECO:0000313" key="1">
    <source>
        <dbReference type="EMBL" id="KAF9599314.1"/>
    </source>
</evidence>
<keyword evidence="2" id="KW-1185">Reference proteome</keyword>
<proteinExistence type="predicted"/>
<sequence length="67" mass="7523">MKLEKLLKSMELLESGDTVSGFPTLLFFPIGHNSTNPINLEAGHTVVGLYKFLKKHAQIPFKLQRPT</sequence>
<protein>
    <submittedName>
        <fullName evidence="1">Uncharacterized protein</fullName>
    </submittedName>
</protein>
<dbReference type="Proteomes" id="UP000631114">
    <property type="component" value="Unassembled WGS sequence"/>
</dbReference>
<comment type="caution">
    <text evidence="1">The sequence shown here is derived from an EMBL/GenBank/DDBJ whole genome shotgun (WGS) entry which is preliminary data.</text>
</comment>
<name>A0A835HJ69_9MAGN</name>
<dbReference type="EMBL" id="JADFTS010000007">
    <property type="protein sequence ID" value="KAF9599314.1"/>
    <property type="molecule type" value="Genomic_DNA"/>
</dbReference>
<gene>
    <name evidence="1" type="ORF">IFM89_036612</name>
</gene>
<dbReference type="AlphaFoldDB" id="A0A835HJ69"/>